<evidence type="ECO:0000313" key="8">
    <source>
        <dbReference type="Proteomes" id="UP000562124"/>
    </source>
</evidence>
<gene>
    <name evidence="7" type="ORF">HIR71_07820</name>
</gene>
<reference evidence="7 8" key="1">
    <citation type="submission" date="2020-04" db="EMBL/GenBank/DDBJ databases">
        <title>Sequencing and Assembly of C. fimi.</title>
        <authorList>
            <person name="Ramsey A.R."/>
        </authorList>
    </citation>
    <scope>NUCLEOTIDE SEQUENCE [LARGE SCALE GENOMIC DNA]</scope>
    <source>
        <strain evidence="7 8">SB</strain>
    </source>
</reference>
<dbReference type="InterPro" id="IPR015797">
    <property type="entry name" value="NUDIX_hydrolase-like_dom_sf"/>
</dbReference>
<dbReference type="InterPro" id="IPR000086">
    <property type="entry name" value="NUDIX_hydrolase_dom"/>
</dbReference>
<dbReference type="PROSITE" id="PS00893">
    <property type="entry name" value="NUDIX_BOX"/>
    <property type="match status" value="1"/>
</dbReference>
<dbReference type="AlphaFoldDB" id="A0A7Y0LXR3"/>
<comment type="cofactor">
    <cofactor evidence="1">
        <name>Mg(2+)</name>
        <dbReference type="ChEBI" id="CHEBI:18420"/>
    </cofactor>
</comment>
<dbReference type="InterPro" id="IPR020084">
    <property type="entry name" value="NUDIX_hydrolase_CS"/>
</dbReference>
<evidence type="ECO:0000256" key="2">
    <source>
        <dbReference type="ARBA" id="ARBA00005582"/>
    </source>
</evidence>
<evidence type="ECO:0000256" key="5">
    <source>
        <dbReference type="RuleBase" id="RU003476"/>
    </source>
</evidence>
<evidence type="ECO:0000256" key="4">
    <source>
        <dbReference type="ARBA" id="ARBA00022842"/>
    </source>
</evidence>
<dbReference type="SUPFAM" id="SSF55811">
    <property type="entry name" value="Nudix"/>
    <property type="match status" value="1"/>
</dbReference>
<keyword evidence="4" id="KW-0460">Magnesium</keyword>
<evidence type="ECO:0000256" key="1">
    <source>
        <dbReference type="ARBA" id="ARBA00001946"/>
    </source>
</evidence>
<name>A0A7Y0LXR3_CELFI</name>
<dbReference type="PRINTS" id="PR00502">
    <property type="entry name" value="NUDIXFAMILY"/>
</dbReference>
<evidence type="ECO:0000256" key="3">
    <source>
        <dbReference type="ARBA" id="ARBA00022801"/>
    </source>
</evidence>
<organism evidence="7 8">
    <name type="scientific">Cellulomonas fimi</name>
    <dbReference type="NCBI Taxonomy" id="1708"/>
    <lineage>
        <taxon>Bacteria</taxon>
        <taxon>Bacillati</taxon>
        <taxon>Actinomycetota</taxon>
        <taxon>Actinomycetes</taxon>
        <taxon>Micrococcales</taxon>
        <taxon>Cellulomonadaceae</taxon>
        <taxon>Cellulomonas</taxon>
    </lineage>
</organism>
<proteinExistence type="inferred from homology"/>
<sequence>MVTTGDDVGPNGPIAFLGPEWEVGADGVRFRQAARVLLVDESDRVLLVHGSDVDQRERTWWFTVGGGLEPGEDPRDGAVRELVEETGIAISPDTLLGPVFRRDALFDFFRETCRQDELFFLARYRPSGDAPAFSRAGWTEIEHETIDELRWWDLDDLAAVDEEVFPVGLPELVRGLLAGWDGVTRRLDG</sequence>
<feature type="domain" description="Nudix hydrolase" evidence="6">
    <location>
        <begin position="29"/>
        <end position="173"/>
    </location>
</feature>
<dbReference type="InterPro" id="IPR020476">
    <property type="entry name" value="Nudix_hydrolase"/>
</dbReference>
<protein>
    <submittedName>
        <fullName evidence="7">NUDIX domain-containing protein</fullName>
    </submittedName>
</protein>
<keyword evidence="3 5" id="KW-0378">Hydrolase</keyword>
<comment type="similarity">
    <text evidence="2 5">Belongs to the Nudix hydrolase family.</text>
</comment>
<dbReference type="Proteomes" id="UP000562124">
    <property type="component" value="Unassembled WGS sequence"/>
</dbReference>
<dbReference type="PROSITE" id="PS51462">
    <property type="entry name" value="NUDIX"/>
    <property type="match status" value="1"/>
</dbReference>
<accession>A0A7Y0LXR3</accession>
<dbReference type="CDD" id="cd04685">
    <property type="entry name" value="NUDIX_Hydrolase"/>
    <property type="match status" value="1"/>
</dbReference>
<dbReference type="GO" id="GO:0016787">
    <property type="term" value="F:hydrolase activity"/>
    <property type="evidence" value="ECO:0007669"/>
    <property type="project" value="UniProtKB-KW"/>
</dbReference>
<comment type="caution">
    <text evidence="7">The sequence shown here is derived from an EMBL/GenBank/DDBJ whole genome shotgun (WGS) entry which is preliminary data.</text>
</comment>
<dbReference type="PANTHER" id="PTHR43046:SF12">
    <property type="entry name" value="GDP-MANNOSE MANNOSYL HYDROLASE"/>
    <property type="match status" value="1"/>
</dbReference>
<dbReference type="PANTHER" id="PTHR43046">
    <property type="entry name" value="GDP-MANNOSE MANNOSYL HYDROLASE"/>
    <property type="match status" value="1"/>
</dbReference>
<dbReference type="Gene3D" id="3.90.79.10">
    <property type="entry name" value="Nucleoside Triphosphate Pyrophosphohydrolase"/>
    <property type="match status" value="1"/>
</dbReference>
<evidence type="ECO:0000259" key="6">
    <source>
        <dbReference type="PROSITE" id="PS51462"/>
    </source>
</evidence>
<evidence type="ECO:0000313" key="7">
    <source>
        <dbReference type="EMBL" id="NMR20123.1"/>
    </source>
</evidence>
<dbReference type="Pfam" id="PF00293">
    <property type="entry name" value="NUDIX"/>
    <property type="match status" value="1"/>
</dbReference>
<keyword evidence="8" id="KW-1185">Reference proteome</keyword>
<dbReference type="EMBL" id="JABCJJ010000009">
    <property type="protein sequence ID" value="NMR20123.1"/>
    <property type="molecule type" value="Genomic_DNA"/>
</dbReference>